<dbReference type="AlphaFoldDB" id="A0AAI8VL61"/>
<comment type="caution">
    <text evidence="2">The sequence shown here is derived from an EMBL/GenBank/DDBJ whole genome shotgun (WGS) entry which is preliminary data.</text>
</comment>
<dbReference type="PANTHER" id="PTHR24148">
    <property type="entry name" value="ANKYRIN REPEAT DOMAIN-CONTAINING PROTEIN 39 HOMOLOG-RELATED"/>
    <property type="match status" value="1"/>
</dbReference>
<evidence type="ECO:0000259" key="1">
    <source>
        <dbReference type="Pfam" id="PF06985"/>
    </source>
</evidence>
<feature type="domain" description="Heterokaryon incompatibility" evidence="1">
    <location>
        <begin position="47"/>
        <end position="179"/>
    </location>
</feature>
<protein>
    <submittedName>
        <fullName evidence="2">Uu.00g081200.m01.CDS01</fullName>
    </submittedName>
</protein>
<dbReference type="PANTHER" id="PTHR24148:SF64">
    <property type="entry name" value="HETEROKARYON INCOMPATIBILITY DOMAIN-CONTAINING PROTEIN"/>
    <property type="match status" value="1"/>
</dbReference>
<dbReference type="Pfam" id="PF06985">
    <property type="entry name" value="HET"/>
    <property type="match status" value="1"/>
</dbReference>
<reference evidence="2" key="1">
    <citation type="submission" date="2023-10" db="EMBL/GenBank/DDBJ databases">
        <authorList>
            <person name="Hackl T."/>
        </authorList>
    </citation>
    <scope>NUCLEOTIDE SEQUENCE</scope>
</reference>
<sequence>MTGCFKHARLRSSTSTRVLDLLPSEDFESQLQCLIREVDLEGPDAAYEAVSYVWGSPVGELPILCNEQELLVTPNCRDALLYLRQHSRTRTLWIDSICIDQTTEEASTQERNHQVRMMGRIYSKAQIVLIWLGVGDASTPSIFQAIESGAMDEKAAEKEEALKKILSNPWFIRSWTIQEVVVSPDYAAVSEWAGINDPEDLCSLEDFYSWELELLASLRDGQCMKPHDKIYSMYSILKELGICLESPDYDKPVIEVFEDTAIAYIRSRKRLGILTILPVLDETTGFPSWVPDWSTSRANTRELEVNLVFRNHSATYHATAKSEAIVSQPLTPGSLSLKGMLLGKIVQVEAPSLLRDPFERDQAVAKKRDFIRTYQHWCRVVDSLESYPTHDSLISAFASMLSSQGQTQEFPGMEDFLLWLWYETMLHPNRGHVTAEAATREVDAGYAGYAGSADPGDFAYSIMYGNAHENESIAAKVRTVLLHLYEHHITYTFLLLDTGYFGLGPNGTCWQGDDVYLLAGASSPLALRPQGDNFRLVGCAYVQGVMDGELWPESEDGLEEVTLV</sequence>
<dbReference type="InterPro" id="IPR052895">
    <property type="entry name" value="HetReg/Transcr_Mod"/>
</dbReference>
<evidence type="ECO:0000313" key="2">
    <source>
        <dbReference type="EMBL" id="CAJ2506934.1"/>
    </source>
</evidence>
<organism evidence="2 3">
    <name type="scientific">Anthostomella pinea</name>
    <dbReference type="NCBI Taxonomy" id="933095"/>
    <lineage>
        <taxon>Eukaryota</taxon>
        <taxon>Fungi</taxon>
        <taxon>Dikarya</taxon>
        <taxon>Ascomycota</taxon>
        <taxon>Pezizomycotina</taxon>
        <taxon>Sordariomycetes</taxon>
        <taxon>Xylariomycetidae</taxon>
        <taxon>Xylariales</taxon>
        <taxon>Xylariaceae</taxon>
        <taxon>Anthostomella</taxon>
    </lineage>
</organism>
<dbReference type="Proteomes" id="UP001295740">
    <property type="component" value="Unassembled WGS sequence"/>
</dbReference>
<accession>A0AAI8VL61</accession>
<proteinExistence type="predicted"/>
<keyword evidence="3" id="KW-1185">Reference proteome</keyword>
<dbReference type="EMBL" id="CAUWAG010000010">
    <property type="protein sequence ID" value="CAJ2506934.1"/>
    <property type="molecule type" value="Genomic_DNA"/>
</dbReference>
<name>A0AAI8VL61_9PEZI</name>
<gene>
    <name evidence="2" type="ORF">KHLLAP_LOCUS7402</name>
</gene>
<evidence type="ECO:0000313" key="3">
    <source>
        <dbReference type="Proteomes" id="UP001295740"/>
    </source>
</evidence>
<dbReference type="Pfam" id="PF26639">
    <property type="entry name" value="Het-6_barrel"/>
    <property type="match status" value="1"/>
</dbReference>
<dbReference type="InterPro" id="IPR010730">
    <property type="entry name" value="HET"/>
</dbReference>